<evidence type="ECO:0000256" key="9">
    <source>
        <dbReference type="ARBA" id="ARBA00022801"/>
    </source>
</evidence>
<dbReference type="InterPro" id="IPR036397">
    <property type="entry name" value="RNaseH_sf"/>
</dbReference>
<comment type="caution">
    <text evidence="12">The sequence shown here is derived from an EMBL/GenBank/DDBJ whole genome shotgun (WGS) entry which is preliminary data.</text>
</comment>
<dbReference type="Pfam" id="PF00075">
    <property type="entry name" value="RNase_H"/>
    <property type="match status" value="1"/>
</dbReference>
<dbReference type="CDD" id="cd09278">
    <property type="entry name" value="RNase_HI_prokaryote_like"/>
    <property type="match status" value="1"/>
</dbReference>
<evidence type="ECO:0000256" key="3">
    <source>
        <dbReference type="ARBA" id="ARBA00005300"/>
    </source>
</evidence>
<dbReference type="PROSITE" id="PS50879">
    <property type="entry name" value="RNASE_H_1"/>
    <property type="match status" value="1"/>
</dbReference>
<keyword evidence="13" id="KW-1185">Reference proteome</keyword>
<evidence type="ECO:0000256" key="8">
    <source>
        <dbReference type="ARBA" id="ARBA00022759"/>
    </source>
</evidence>
<evidence type="ECO:0000313" key="13">
    <source>
        <dbReference type="Proteomes" id="UP000248925"/>
    </source>
</evidence>
<dbReference type="PANTHER" id="PTHR10642">
    <property type="entry name" value="RIBONUCLEASE H1"/>
    <property type="match status" value="1"/>
</dbReference>
<evidence type="ECO:0000313" key="12">
    <source>
        <dbReference type="EMBL" id="PZM15871.1"/>
    </source>
</evidence>
<evidence type="ECO:0000256" key="4">
    <source>
        <dbReference type="ARBA" id="ARBA00011245"/>
    </source>
</evidence>
<sequence length="180" mass="19749">MTDISDKLRSAANTAGMPGTECRLHVFADGCYEPSSEQGGWAFVAYRDGVKIASNFGGVRDSANNSMELMALLKAAIWINGNAAGEPAVIWSDSVYAVKGCNSWRHIWKNNGWRKKGQNANVRSRTIANPELWKAIDLQLSHCHLVTIAWCKGHSGIHGNERADELADHGRLLMQSGERV</sequence>
<evidence type="ECO:0000259" key="11">
    <source>
        <dbReference type="PROSITE" id="PS50879"/>
    </source>
</evidence>
<feature type="domain" description="RNase H type-1" evidence="11">
    <location>
        <begin position="20"/>
        <end position="172"/>
    </location>
</feature>
<keyword evidence="10" id="KW-0460">Magnesium</keyword>
<dbReference type="EMBL" id="PCDP01000009">
    <property type="protein sequence ID" value="PZM15871.1"/>
    <property type="molecule type" value="Genomic_DNA"/>
</dbReference>
<evidence type="ECO:0000256" key="5">
    <source>
        <dbReference type="ARBA" id="ARBA00012180"/>
    </source>
</evidence>
<reference evidence="12 13" key="1">
    <citation type="journal article" date="2018" name="Sci. Rep.">
        <title>Rhizobium tumorigenes sp. nov., a novel plant tumorigenic bacterium isolated from cane gall tumors on thornless blackberry.</title>
        <authorList>
            <person name="Kuzmanovi N."/>
            <person name="Smalla K."/>
            <person name="Gronow S."/>
            <person name="PuBawska J."/>
        </authorList>
    </citation>
    <scope>NUCLEOTIDE SEQUENCE [LARGE SCALE GENOMIC DNA]</scope>
    <source>
        <strain evidence="12 13">CCBAU 85046</strain>
    </source>
</reference>
<comment type="catalytic activity">
    <reaction evidence="1">
        <text>Endonucleolytic cleavage to 5'-phosphomonoester.</text>
        <dbReference type="EC" id="3.1.26.4"/>
    </reaction>
</comment>
<dbReference type="AlphaFoldDB" id="A0A2W4CWM9"/>
<keyword evidence="9" id="KW-0378">Hydrolase</keyword>
<evidence type="ECO:0000256" key="6">
    <source>
        <dbReference type="ARBA" id="ARBA00022722"/>
    </source>
</evidence>
<comment type="cofactor">
    <cofactor evidence="2">
        <name>Mg(2+)</name>
        <dbReference type="ChEBI" id="CHEBI:18420"/>
    </cofactor>
</comment>
<dbReference type="InterPro" id="IPR050092">
    <property type="entry name" value="RNase_H"/>
</dbReference>
<keyword evidence="8" id="KW-0255">Endonuclease</keyword>
<proteinExistence type="inferred from homology"/>
<dbReference type="RefSeq" id="WP_111159250.1">
    <property type="nucleotide sequence ID" value="NZ_PCDP01000009.1"/>
</dbReference>
<dbReference type="GO" id="GO:0043137">
    <property type="term" value="P:DNA replication, removal of RNA primer"/>
    <property type="evidence" value="ECO:0007669"/>
    <property type="project" value="TreeGrafter"/>
</dbReference>
<comment type="subunit">
    <text evidence="4">Monomer.</text>
</comment>
<dbReference type="InterPro" id="IPR012337">
    <property type="entry name" value="RNaseH-like_sf"/>
</dbReference>
<evidence type="ECO:0000256" key="2">
    <source>
        <dbReference type="ARBA" id="ARBA00001946"/>
    </source>
</evidence>
<dbReference type="GO" id="GO:0046872">
    <property type="term" value="F:metal ion binding"/>
    <property type="evidence" value="ECO:0007669"/>
    <property type="project" value="UniProtKB-KW"/>
</dbReference>
<dbReference type="GO" id="GO:0004523">
    <property type="term" value="F:RNA-DNA hybrid ribonuclease activity"/>
    <property type="evidence" value="ECO:0007669"/>
    <property type="project" value="UniProtKB-EC"/>
</dbReference>
<evidence type="ECO:0000256" key="10">
    <source>
        <dbReference type="ARBA" id="ARBA00022842"/>
    </source>
</evidence>
<keyword evidence="6" id="KW-0540">Nuclease</keyword>
<dbReference type="GO" id="GO:0003676">
    <property type="term" value="F:nucleic acid binding"/>
    <property type="evidence" value="ECO:0007669"/>
    <property type="project" value="InterPro"/>
</dbReference>
<organism evidence="12 13">
    <name type="scientific">Rhizobium tubonense</name>
    <dbReference type="NCBI Taxonomy" id="484088"/>
    <lineage>
        <taxon>Bacteria</taxon>
        <taxon>Pseudomonadati</taxon>
        <taxon>Pseudomonadota</taxon>
        <taxon>Alphaproteobacteria</taxon>
        <taxon>Hyphomicrobiales</taxon>
        <taxon>Rhizobiaceae</taxon>
        <taxon>Rhizobium/Agrobacterium group</taxon>
        <taxon>Rhizobium</taxon>
    </lineage>
</organism>
<accession>A0A2W4CWM9</accession>
<dbReference type="EC" id="3.1.26.4" evidence="5"/>
<protein>
    <recommendedName>
        <fullName evidence="5">ribonuclease H</fullName>
        <ecNumber evidence="5">3.1.26.4</ecNumber>
    </recommendedName>
</protein>
<dbReference type="Proteomes" id="UP000248925">
    <property type="component" value="Unassembled WGS sequence"/>
</dbReference>
<comment type="similarity">
    <text evidence="3">Belongs to the RNase H family.</text>
</comment>
<name>A0A2W4CWM9_9HYPH</name>
<evidence type="ECO:0000256" key="1">
    <source>
        <dbReference type="ARBA" id="ARBA00000077"/>
    </source>
</evidence>
<dbReference type="Gene3D" id="3.30.420.10">
    <property type="entry name" value="Ribonuclease H-like superfamily/Ribonuclease H"/>
    <property type="match status" value="1"/>
</dbReference>
<evidence type="ECO:0000256" key="7">
    <source>
        <dbReference type="ARBA" id="ARBA00022723"/>
    </source>
</evidence>
<dbReference type="OrthoDB" id="8082643at2"/>
<dbReference type="PANTHER" id="PTHR10642:SF26">
    <property type="entry name" value="RIBONUCLEASE H1"/>
    <property type="match status" value="1"/>
</dbReference>
<keyword evidence="7" id="KW-0479">Metal-binding</keyword>
<dbReference type="InterPro" id="IPR002156">
    <property type="entry name" value="RNaseH_domain"/>
</dbReference>
<dbReference type="SUPFAM" id="SSF53098">
    <property type="entry name" value="Ribonuclease H-like"/>
    <property type="match status" value="1"/>
</dbReference>
<dbReference type="InterPro" id="IPR022892">
    <property type="entry name" value="RNaseHI"/>
</dbReference>
<gene>
    <name evidence="12" type="ORF">CPY51_05670</name>
</gene>